<evidence type="ECO:0000256" key="2">
    <source>
        <dbReference type="ARBA" id="ARBA00022553"/>
    </source>
</evidence>
<dbReference type="KEGG" id="fbl:Fbal_1603"/>
<dbReference type="HOGENOM" id="CLU_023267_0_1_6"/>
<reference evidence="5 6" key="1">
    <citation type="journal article" date="2010" name="Stand. Genomic Sci.">
        <title>Complete genome sequence of Ferrimonas balearica type strain (PAT).</title>
        <authorList>
            <person name="Nolan M."/>
            <person name="Sikorski J."/>
            <person name="Davenport K."/>
            <person name="Lucas S."/>
            <person name="Glavina Del Rio T."/>
            <person name="Tice H."/>
            <person name="Cheng J."/>
            <person name="Goodwin L."/>
            <person name="Pitluck S."/>
            <person name="Liolios K."/>
            <person name="Ivanova N."/>
            <person name="Mavromatis K."/>
            <person name="Ovchinnikova G."/>
            <person name="Pati A."/>
            <person name="Chen A."/>
            <person name="Palaniappan K."/>
            <person name="Land M."/>
            <person name="Hauser L."/>
            <person name="Chang Y."/>
            <person name="Jeffries C."/>
            <person name="Tapia R."/>
            <person name="Brettin T."/>
            <person name="Detter J."/>
            <person name="Han C."/>
            <person name="Yasawong M."/>
            <person name="Rohde M."/>
            <person name="Tindall B."/>
            <person name="Goker M."/>
            <person name="Woyke T."/>
            <person name="Bristow J."/>
            <person name="Eisen J."/>
            <person name="Markowitz V."/>
            <person name="Hugenholtz P."/>
            <person name="Kyrpides N."/>
            <person name="Klenk H."/>
            <person name="Lapidus A."/>
        </authorList>
    </citation>
    <scope>NUCLEOTIDE SEQUENCE [LARGE SCALE GENOMIC DNA]</scope>
    <source>
        <strain evidence="6">DSM 9799 / CCM 4581 / KCTC 23876 / PAT</strain>
    </source>
</reference>
<dbReference type="PANTHER" id="PTHR10426">
    <property type="entry name" value="STRICTOSIDINE SYNTHASE-RELATED"/>
    <property type="match status" value="1"/>
</dbReference>
<dbReference type="SUPFAM" id="SSF63829">
    <property type="entry name" value="Calcium-dependent phosphotriesterase"/>
    <property type="match status" value="1"/>
</dbReference>
<keyword evidence="6" id="KW-1185">Reference proteome</keyword>
<dbReference type="GO" id="GO:0016787">
    <property type="term" value="F:hydrolase activity"/>
    <property type="evidence" value="ECO:0007669"/>
    <property type="project" value="TreeGrafter"/>
</dbReference>
<dbReference type="OrthoDB" id="9775406at2"/>
<dbReference type="STRING" id="550540.Fbal_1603"/>
<dbReference type="EMBL" id="CP002209">
    <property type="protein sequence ID" value="ADN75807.1"/>
    <property type="molecule type" value="Genomic_DNA"/>
</dbReference>
<proteinExistence type="inferred from homology"/>
<evidence type="ECO:0000259" key="4">
    <source>
        <dbReference type="Pfam" id="PF03088"/>
    </source>
</evidence>
<dbReference type="GeneID" id="67181813"/>
<accession>E1SQ12</accession>
<comment type="similarity">
    <text evidence="1">Belongs to the strictosidine synthase family.</text>
</comment>
<dbReference type="InterPro" id="IPR011042">
    <property type="entry name" value="6-blade_b-propeller_TolB-like"/>
</dbReference>
<keyword evidence="2" id="KW-0597">Phosphoprotein</keyword>
<dbReference type="GO" id="GO:0012505">
    <property type="term" value="C:endomembrane system"/>
    <property type="evidence" value="ECO:0007669"/>
    <property type="project" value="TreeGrafter"/>
</dbReference>
<evidence type="ECO:0000313" key="5">
    <source>
        <dbReference type="EMBL" id="ADN75807.1"/>
    </source>
</evidence>
<name>E1SQ12_FERBD</name>
<dbReference type="Proteomes" id="UP000006683">
    <property type="component" value="Chromosome"/>
</dbReference>
<keyword evidence="3" id="KW-0325">Glycoprotein</keyword>
<dbReference type="AlphaFoldDB" id="E1SQ12"/>
<evidence type="ECO:0000256" key="3">
    <source>
        <dbReference type="ARBA" id="ARBA00023180"/>
    </source>
</evidence>
<dbReference type="InterPro" id="IPR018119">
    <property type="entry name" value="Strictosidine_synth_cons-reg"/>
</dbReference>
<evidence type="ECO:0000256" key="1">
    <source>
        <dbReference type="ARBA" id="ARBA00009191"/>
    </source>
</evidence>
<sequence>MKVPVWLLSVLVAVMAYLALWPVPMSAQRWGPVDAVNSDQLPGPEPLDYGLTTLPLPQSQGPEDVAVSPDGQITTGLADGTLWQWSESAGWQMLGHTGGRPLGLDYSSDGTLYIADAIKGLLRWQPDGTARTLLTGDELGPFGFVDDLAVDPRGQIYFTDASRRFPAQRFGVADGGVRDLLAHSQSGSLYRFDPASGQLDTLMTGLSFANGVTLSHDGNSVLVCETGRYRIWRHQISGSQAGQSSIWIDGLPGFPDNISRAENGGYWVGLVAPRDGLLDALAPYPALRDVIRRLPAALRPAAKRHGQLLWLNENGAIGRHFDDPKGTFAFITGAEHAGDRVYLTSLHEPALAILPAP</sequence>
<dbReference type="Pfam" id="PF20067">
    <property type="entry name" value="SSL_N"/>
    <property type="match status" value="1"/>
</dbReference>
<organism evidence="5 6">
    <name type="scientific">Ferrimonas balearica (strain DSM 9799 / CCM 4581 / KCTC 23876 / PAT)</name>
    <dbReference type="NCBI Taxonomy" id="550540"/>
    <lineage>
        <taxon>Bacteria</taxon>
        <taxon>Pseudomonadati</taxon>
        <taxon>Pseudomonadota</taxon>
        <taxon>Gammaproteobacteria</taxon>
        <taxon>Alteromonadales</taxon>
        <taxon>Ferrimonadaceae</taxon>
        <taxon>Ferrimonas</taxon>
    </lineage>
</organism>
<evidence type="ECO:0000313" key="6">
    <source>
        <dbReference type="Proteomes" id="UP000006683"/>
    </source>
</evidence>
<feature type="domain" description="Strictosidine synthase conserved region" evidence="4">
    <location>
        <begin position="146"/>
        <end position="238"/>
    </location>
</feature>
<dbReference type="Gene3D" id="2.120.10.30">
    <property type="entry name" value="TolB, C-terminal domain"/>
    <property type="match status" value="1"/>
</dbReference>
<dbReference type="PANTHER" id="PTHR10426:SF88">
    <property type="entry name" value="ADIPOCYTE PLASMA MEMBRANE-ASSOCIATED PROTEIN HEMOMUCIN-RELATED"/>
    <property type="match status" value="1"/>
</dbReference>
<dbReference type="Pfam" id="PF03088">
    <property type="entry name" value="Str_synth"/>
    <property type="match status" value="1"/>
</dbReference>
<dbReference type="eggNOG" id="COG3386">
    <property type="taxonomic scope" value="Bacteria"/>
</dbReference>
<gene>
    <name evidence="5" type="ordered locus">Fbal_1603</name>
</gene>
<protein>
    <submittedName>
        <fullName evidence="5">Strictosidine synthase, conserved region</fullName>
    </submittedName>
</protein>
<dbReference type="RefSeq" id="WP_013345113.1">
    <property type="nucleotide sequence ID" value="NC_014541.1"/>
</dbReference>